<dbReference type="Proteomes" id="UP000000852">
    <property type="component" value="Chromosome"/>
</dbReference>
<sequence length="285" mass="31995">MMIKTGKSSIGWVLVEALTAIFIFMSGSPQAHAQKAEVKLFAHRGGVMEYDENTIQAFQETYNRGLRGYEIDVRRTKDGQLVIFHDETLDRIVGLSTGIEKQTLKELKSLKTKKGNVIPTLDEVLAFFNDKPGLYVEFEMKTNKPAYDENKLVKYCDELYNKVHASKPARSTYVLTSFDKRPLSYLKKTYPSVDLLFIKAEALNQSVLDEATAMGIKRLGCRVDKTTKEMVQQAKKQGFSVSLWPGKSVDDFLLGLALGGDYLCSDVPVAITEWAKANGSWITLK</sequence>
<dbReference type="Pfam" id="PF03009">
    <property type="entry name" value="GDPD"/>
    <property type="match status" value="1"/>
</dbReference>
<feature type="domain" description="GP-PDE" evidence="1">
    <location>
        <begin position="38"/>
        <end position="275"/>
    </location>
</feature>
<dbReference type="PANTHER" id="PTHR46211:SF1">
    <property type="entry name" value="GLYCEROPHOSPHODIESTER PHOSPHODIESTERASE, CYTOPLASMIC"/>
    <property type="match status" value="1"/>
</dbReference>
<dbReference type="PROSITE" id="PS50007">
    <property type="entry name" value="PIPLC_X_DOMAIN"/>
    <property type="match status" value="1"/>
</dbReference>
<accession>C6XUV1</accession>
<organism evidence="2 3">
    <name type="scientific">Pedobacter heparinus (strain ATCC 13125 / DSM 2366 / CIP 104194 / JCM 7457 / NBRC 12017 / NCIMB 9290 / NRRL B-14731 / HIM 762-3)</name>
    <dbReference type="NCBI Taxonomy" id="485917"/>
    <lineage>
        <taxon>Bacteria</taxon>
        <taxon>Pseudomonadati</taxon>
        <taxon>Bacteroidota</taxon>
        <taxon>Sphingobacteriia</taxon>
        <taxon>Sphingobacteriales</taxon>
        <taxon>Sphingobacteriaceae</taxon>
        <taxon>Pedobacter</taxon>
    </lineage>
</organism>
<evidence type="ECO:0000259" key="1">
    <source>
        <dbReference type="PROSITE" id="PS51704"/>
    </source>
</evidence>
<reference evidence="2 3" key="1">
    <citation type="journal article" date="2009" name="Stand. Genomic Sci.">
        <title>Complete genome sequence of Pedobacter heparinus type strain (HIM 762-3).</title>
        <authorList>
            <person name="Han C."/>
            <person name="Spring S."/>
            <person name="Lapidus A."/>
            <person name="Del Rio T.G."/>
            <person name="Tice H."/>
            <person name="Copeland A."/>
            <person name="Cheng J.F."/>
            <person name="Lucas S."/>
            <person name="Chen F."/>
            <person name="Nolan M."/>
            <person name="Bruce D."/>
            <person name="Goodwin L."/>
            <person name="Pitluck S."/>
            <person name="Ivanova N."/>
            <person name="Mavromatis K."/>
            <person name="Mikhailova N."/>
            <person name="Pati A."/>
            <person name="Chen A."/>
            <person name="Palaniappan K."/>
            <person name="Land M."/>
            <person name="Hauser L."/>
            <person name="Chang Y.J."/>
            <person name="Jeffries C.C."/>
            <person name="Saunders E."/>
            <person name="Chertkov O."/>
            <person name="Brettin T."/>
            <person name="Goker M."/>
            <person name="Rohde M."/>
            <person name="Bristow J."/>
            <person name="Eisen J.A."/>
            <person name="Markowitz V."/>
            <person name="Hugenholtz P."/>
            <person name="Kyrpides N.C."/>
            <person name="Klenk H.P."/>
            <person name="Detter J.C."/>
        </authorList>
    </citation>
    <scope>NUCLEOTIDE SEQUENCE [LARGE SCALE GENOMIC DNA]</scope>
    <source>
        <strain evidence="3">ATCC 13125 / DSM 2366 / CIP 104194 / JCM 7457 / NBRC 12017 / NCIMB 9290 / NRRL B-14731 / HIM 762-3</strain>
    </source>
</reference>
<dbReference type="AlphaFoldDB" id="C6XUV1"/>
<dbReference type="STRING" id="485917.Phep_3768"/>
<dbReference type="InterPro" id="IPR030395">
    <property type="entry name" value="GP_PDE_dom"/>
</dbReference>
<dbReference type="EMBL" id="CP001681">
    <property type="protein sequence ID" value="ACU05959.1"/>
    <property type="molecule type" value="Genomic_DNA"/>
</dbReference>
<dbReference type="Gene3D" id="3.20.20.190">
    <property type="entry name" value="Phosphatidylinositol (PI) phosphodiesterase"/>
    <property type="match status" value="1"/>
</dbReference>
<keyword evidence="3" id="KW-1185">Reference proteome</keyword>
<proteinExistence type="predicted"/>
<dbReference type="PROSITE" id="PS51704">
    <property type="entry name" value="GP_PDE"/>
    <property type="match status" value="1"/>
</dbReference>
<dbReference type="HOGENOM" id="CLU_030006_3_5_10"/>
<dbReference type="SUPFAM" id="SSF51695">
    <property type="entry name" value="PLC-like phosphodiesterases"/>
    <property type="match status" value="1"/>
</dbReference>
<dbReference type="GO" id="GO:0008081">
    <property type="term" value="F:phosphoric diester hydrolase activity"/>
    <property type="evidence" value="ECO:0007669"/>
    <property type="project" value="InterPro"/>
</dbReference>
<dbReference type="KEGG" id="phe:Phep_3768"/>
<gene>
    <name evidence="2" type="ordered locus">Phep_3768</name>
</gene>
<dbReference type="GO" id="GO:0006629">
    <property type="term" value="P:lipid metabolic process"/>
    <property type="evidence" value="ECO:0007669"/>
    <property type="project" value="InterPro"/>
</dbReference>
<evidence type="ECO:0000313" key="2">
    <source>
        <dbReference type="EMBL" id="ACU05959.1"/>
    </source>
</evidence>
<dbReference type="RefSeq" id="WP_015809568.1">
    <property type="nucleotide sequence ID" value="NC_013061.1"/>
</dbReference>
<dbReference type="CDD" id="cd08556">
    <property type="entry name" value="GDPD"/>
    <property type="match status" value="1"/>
</dbReference>
<evidence type="ECO:0000313" key="3">
    <source>
        <dbReference type="Proteomes" id="UP000000852"/>
    </source>
</evidence>
<dbReference type="PANTHER" id="PTHR46211">
    <property type="entry name" value="GLYCEROPHOSPHORYL DIESTER PHOSPHODIESTERASE"/>
    <property type="match status" value="1"/>
</dbReference>
<dbReference type="eggNOG" id="COG0584">
    <property type="taxonomic scope" value="Bacteria"/>
</dbReference>
<name>C6XUV1_PEDHD</name>
<protein>
    <submittedName>
        <fullName evidence="2">Glycerophosphoryl diester phosphodiesterase</fullName>
    </submittedName>
</protein>
<dbReference type="InterPro" id="IPR017946">
    <property type="entry name" value="PLC-like_Pdiesterase_TIM-brl"/>
</dbReference>